<dbReference type="Proteomes" id="UP000005824">
    <property type="component" value="Unassembled WGS sequence"/>
</dbReference>
<protein>
    <submittedName>
        <fullName evidence="1">Uncharacterized protein</fullName>
    </submittedName>
</protein>
<organism evidence="1 2">
    <name type="scientific">Chthoniobacter flavus Ellin428</name>
    <dbReference type="NCBI Taxonomy" id="497964"/>
    <lineage>
        <taxon>Bacteria</taxon>
        <taxon>Pseudomonadati</taxon>
        <taxon>Verrucomicrobiota</taxon>
        <taxon>Spartobacteria</taxon>
        <taxon>Chthoniobacterales</taxon>
        <taxon>Chthoniobacteraceae</taxon>
        <taxon>Chthoniobacter</taxon>
    </lineage>
</organism>
<comment type="caution">
    <text evidence="1">The sequence shown here is derived from an EMBL/GenBank/DDBJ whole genome shotgun (WGS) entry which is preliminary data.</text>
</comment>
<proteinExistence type="predicted"/>
<sequence length="36" mass="4137" precursor="true">MTIAKYLLGTWLALLPLYGQSADLFETPDHYSRVHD</sequence>
<name>B4CY44_9BACT</name>
<dbReference type="InParanoid" id="B4CY44"/>
<reference evidence="1 2" key="1">
    <citation type="journal article" date="2011" name="J. Bacteriol.">
        <title>Genome sequence of Chthoniobacter flavus Ellin428, an aerobic heterotrophic soil bacterium.</title>
        <authorList>
            <person name="Kant R."/>
            <person name="van Passel M.W."/>
            <person name="Palva A."/>
            <person name="Lucas S."/>
            <person name="Lapidus A."/>
            <person name="Glavina Del Rio T."/>
            <person name="Dalin E."/>
            <person name="Tice H."/>
            <person name="Bruce D."/>
            <person name="Goodwin L."/>
            <person name="Pitluck S."/>
            <person name="Larimer F.W."/>
            <person name="Land M.L."/>
            <person name="Hauser L."/>
            <person name="Sangwan P."/>
            <person name="de Vos W.M."/>
            <person name="Janssen P.H."/>
            <person name="Smidt H."/>
        </authorList>
    </citation>
    <scope>NUCLEOTIDE SEQUENCE [LARGE SCALE GENOMIC DNA]</scope>
    <source>
        <strain evidence="1 2">Ellin428</strain>
    </source>
</reference>
<accession>B4CY44</accession>
<gene>
    <name evidence="1" type="ORF">CfE428DRAFT_1485</name>
</gene>
<evidence type="ECO:0000313" key="2">
    <source>
        <dbReference type="Proteomes" id="UP000005824"/>
    </source>
</evidence>
<dbReference type="EMBL" id="ABVL01000003">
    <property type="protein sequence ID" value="EDY21192.1"/>
    <property type="molecule type" value="Genomic_DNA"/>
</dbReference>
<keyword evidence="2" id="KW-1185">Reference proteome</keyword>
<evidence type="ECO:0000313" key="1">
    <source>
        <dbReference type="EMBL" id="EDY21192.1"/>
    </source>
</evidence>
<dbReference type="AlphaFoldDB" id="B4CY44"/>